<dbReference type="SMART" id="SM00382">
    <property type="entry name" value="AAA"/>
    <property type="match status" value="2"/>
</dbReference>
<dbReference type="InterPro" id="IPR027417">
    <property type="entry name" value="P-loop_NTPase"/>
</dbReference>
<dbReference type="Pfam" id="PF00664">
    <property type="entry name" value="ABC_membrane"/>
    <property type="match status" value="2"/>
</dbReference>
<dbReference type="InterPro" id="IPR036640">
    <property type="entry name" value="ABC1_TM_sf"/>
</dbReference>
<dbReference type="InterPro" id="IPR017871">
    <property type="entry name" value="ABC_transporter-like_CS"/>
</dbReference>
<dbReference type="PROSITE" id="PS50929">
    <property type="entry name" value="ABC_TM1F"/>
    <property type="match status" value="2"/>
</dbReference>
<organism evidence="11 12">
    <name type="scientific">Coptotermes formosanus</name>
    <name type="common">Formosan subterranean termite</name>
    <dbReference type="NCBI Taxonomy" id="36987"/>
    <lineage>
        <taxon>Eukaryota</taxon>
        <taxon>Metazoa</taxon>
        <taxon>Ecdysozoa</taxon>
        <taxon>Arthropoda</taxon>
        <taxon>Hexapoda</taxon>
        <taxon>Insecta</taxon>
        <taxon>Pterygota</taxon>
        <taxon>Neoptera</taxon>
        <taxon>Polyneoptera</taxon>
        <taxon>Dictyoptera</taxon>
        <taxon>Blattodea</taxon>
        <taxon>Blattoidea</taxon>
        <taxon>Termitoidae</taxon>
        <taxon>Rhinotermitidae</taxon>
        <taxon>Coptotermes</taxon>
    </lineage>
</organism>
<dbReference type="Gene3D" id="3.40.50.300">
    <property type="entry name" value="P-loop containing nucleotide triphosphate hydrolases"/>
    <property type="match status" value="2"/>
</dbReference>
<dbReference type="Proteomes" id="UP000502823">
    <property type="component" value="Unassembled WGS sequence"/>
</dbReference>
<evidence type="ECO:0000256" key="2">
    <source>
        <dbReference type="ARBA" id="ARBA00022448"/>
    </source>
</evidence>
<evidence type="ECO:0000256" key="8">
    <source>
        <dbReference type="SAM" id="Phobius"/>
    </source>
</evidence>
<dbReference type="SUPFAM" id="SSF90123">
    <property type="entry name" value="ABC transporter transmembrane region"/>
    <property type="match status" value="2"/>
</dbReference>
<gene>
    <name evidence="11" type="ORF">Cfor_08183</name>
</gene>
<dbReference type="FunFam" id="3.40.50.300:FF:000482">
    <property type="entry name" value="Multidrug resistance-associated protein member 4"/>
    <property type="match status" value="1"/>
</dbReference>
<accession>A0A6L2PWV0</accession>
<evidence type="ECO:0000256" key="1">
    <source>
        <dbReference type="ARBA" id="ARBA00004141"/>
    </source>
</evidence>
<keyword evidence="5" id="KW-0067">ATP-binding</keyword>
<dbReference type="FunFam" id="1.20.1560.10:FF:000014">
    <property type="entry name" value="Multidrug resistance-associated protein member 4"/>
    <property type="match status" value="1"/>
</dbReference>
<feature type="transmembrane region" description="Helical" evidence="8">
    <location>
        <begin position="811"/>
        <end position="837"/>
    </location>
</feature>
<feature type="domain" description="ABC transporter" evidence="9">
    <location>
        <begin position="1089"/>
        <end position="1323"/>
    </location>
</feature>
<dbReference type="Pfam" id="PF00005">
    <property type="entry name" value="ABC_tran"/>
    <property type="match status" value="2"/>
</dbReference>
<feature type="transmembrane region" description="Helical" evidence="8">
    <location>
        <begin position="996"/>
        <end position="1015"/>
    </location>
</feature>
<feature type="transmembrane region" description="Helical" evidence="8">
    <location>
        <begin position="756"/>
        <end position="777"/>
    </location>
</feature>
<dbReference type="CDD" id="cd03244">
    <property type="entry name" value="ABCC_MRP_domain2"/>
    <property type="match status" value="1"/>
</dbReference>
<dbReference type="Gene3D" id="1.20.1560.10">
    <property type="entry name" value="ABC transporter type 1, transmembrane domain"/>
    <property type="match status" value="2"/>
</dbReference>
<name>A0A6L2PWV0_COPFO</name>
<feature type="domain" description="ABC transmembrane type-1" evidence="10">
    <location>
        <begin position="764"/>
        <end position="1051"/>
    </location>
</feature>
<dbReference type="EMBL" id="BLKM01011744">
    <property type="protein sequence ID" value="GFG34217.1"/>
    <property type="molecule type" value="Genomic_DNA"/>
</dbReference>
<feature type="transmembrane region" description="Helical" evidence="8">
    <location>
        <begin position="133"/>
        <end position="156"/>
    </location>
</feature>
<feature type="domain" description="ABC transmembrane type-1" evidence="10">
    <location>
        <begin position="95"/>
        <end position="370"/>
    </location>
</feature>
<keyword evidence="12" id="KW-1185">Reference proteome</keyword>
<dbReference type="GO" id="GO:0005524">
    <property type="term" value="F:ATP binding"/>
    <property type="evidence" value="ECO:0007669"/>
    <property type="project" value="UniProtKB-KW"/>
</dbReference>
<evidence type="ECO:0000256" key="3">
    <source>
        <dbReference type="ARBA" id="ARBA00022692"/>
    </source>
</evidence>
<dbReference type="FunFam" id="3.40.50.300:FF:000163">
    <property type="entry name" value="Multidrug resistance-associated protein member 4"/>
    <property type="match status" value="1"/>
</dbReference>
<reference evidence="12" key="1">
    <citation type="submission" date="2020-01" db="EMBL/GenBank/DDBJ databases">
        <title>Draft genome sequence of the Termite Coptotermes fromosanus.</title>
        <authorList>
            <person name="Itakura S."/>
            <person name="Yosikawa Y."/>
            <person name="Umezawa K."/>
        </authorList>
    </citation>
    <scope>NUCLEOTIDE SEQUENCE [LARGE SCALE GENOMIC DNA]</scope>
</reference>
<evidence type="ECO:0000256" key="4">
    <source>
        <dbReference type="ARBA" id="ARBA00022741"/>
    </source>
</evidence>
<dbReference type="InterPro" id="IPR003593">
    <property type="entry name" value="AAA+_ATPase"/>
</dbReference>
<proteinExistence type="predicted"/>
<protein>
    <recommendedName>
        <fullName evidence="13">Multidrug resistance-associated protein lethal(2)03659</fullName>
    </recommendedName>
</protein>
<dbReference type="InterPro" id="IPR003439">
    <property type="entry name" value="ABC_transporter-like_ATP-bd"/>
</dbReference>
<feature type="transmembrane region" description="Helical" evidence="8">
    <location>
        <begin position="909"/>
        <end position="928"/>
    </location>
</feature>
<evidence type="ECO:0000259" key="9">
    <source>
        <dbReference type="PROSITE" id="PS50893"/>
    </source>
</evidence>
<dbReference type="PROSITE" id="PS00211">
    <property type="entry name" value="ABC_TRANSPORTER_1"/>
    <property type="match status" value="2"/>
</dbReference>
<sequence length="1391" mass="153914">MDSGFKKSHKANPRTTANLLSLITFWWTLDIFKLGYKRDLKIEDLYDALDEHRSDFLGNKLEKMWHQQLKQMKVRKKRPSLLRVLVRCFGGMALWLGLSMAISEFIFQMTQPIFLGGLIRYFSPGSEMARHTAYLYAAGVVVCSTFTVLIQNPVWLAAVHTGMKMRVGTCSLIYRKSLRLSKTSLREATVGQAVNLLSNDVARLDRAVVFLPFLFIGPVQTAFIVNFMWKKIGISAVIGAATVLLLIPVQAACGKMISTLRLRTARRTDERIRFMNEIIVGIQVIKMYAWEKPFAHLISLARKHEIKAVRATCFVRGSNLCFARFGTNLAVFVSIVSYILHNGKITAEEVFVVIAYFNIMKRTMIEFFPLAITEVAEFSVSVKRIQAFLLNDEVAIADILEINDGKTALTSGDSDKHCEGKYSVGDIDLMNNSPDSKILWAKTTTVPAEAGMAKKEGAGDPAHRKVIRVTSITAKWTNDLSENALTCVSLDVKPGGLVAVIGPVGSGKTSLLHAILKELPISSGSIMVGGTISYASQEPWLFTGSIRKNILFGQPMNRSRYRQVVRVCALEWDFQLLPHGDRTIVGERGITLSGGQRARINLARAVYKDADVYLLDDPLSAVDAQVGHHLFDECICGLLQGKTRLLVTHQLQYLQAADNIIILNKGAVEAAGTFTELQGSRQLDFARQLDLELEEGKENNLNIMSVNLPAHCNAQHSVNKWQRQDSESSQSEPQMMAEMQAKGSVSSRVYWEYFSAAGNCTFTLLVFGMCILAQLAISGGDYWMSYCNNSANSTTTNLTQLGLLPSTETCIYVYSGLIILIVVLIICSVMCFFMVCMRASISLHNAMLSGITQTTMWFFSNNPSGQILNRFSKDMGAVDEILPFTMMDCIEIGLSLLGIITVVAVVNGWLLIPTAVMFSVFYILRVYFVATSRSVKRLEAITRSPVFAHVSASLQGLTTIRALGAQAMLEKEFDNHQDLHSSAWFMFLTTSRAFSVWLDSTCLLYITLVTFSFLVMGEDRYGGDVGLAITQAVGLTGLIQWGIRQSAELENQMTSVERLLEYTTLDKEPSLQSSPGRKLKDGWPSQGAIVFDEVFLTYSKNEPSVLKNITFAVKPAEKVGIVGRTGAGKSSLITALFRLVDLSGGSIQIDGVDITSIGLHDLRSKISIIPQEPILFSGTLRNNLDPFDQYSDAALWAALAEVEMKQVVDDLPAGLSHMVSEGGSNFSVGQRQLLCLARAIIRNNKILVLDEATANVDPQTDELIQEAIRHKFADCTVLTIAHRLHTVMDSDRILIMDAGSVVKFDHPHLLMKNKDGILYEMVQQTGHAMAESLSKMAQIVSTSVLNSTEESIIAVPAKARLIKLVNMKNNFQCTCVLFVLEFQGSVTTVRQ</sequence>
<dbReference type="GO" id="GO:0140359">
    <property type="term" value="F:ABC-type transporter activity"/>
    <property type="evidence" value="ECO:0007669"/>
    <property type="project" value="InterPro"/>
</dbReference>
<comment type="caution">
    <text evidence="11">The sequence shown here is derived from an EMBL/GenBank/DDBJ whole genome shotgun (WGS) entry which is preliminary data.</text>
</comment>
<keyword evidence="6 8" id="KW-1133">Transmembrane helix</keyword>
<keyword evidence="4" id="KW-0547">Nucleotide-binding</keyword>
<feature type="domain" description="ABC transporter" evidence="9">
    <location>
        <begin position="467"/>
        <end position="690"/>
    </location>
</feature>
<evidence type="ECO:0000256" key="6">
    <source>
        <dbReference type="ARBA" id="ARBA00022989"/>
    </source>
</evidence>
<evidence type="ECO:0008006" key="13">
    <source>
        <dbReference type="Google" id="ProtNLM"/>
    </source>
</evidence>
<dbReference type="FunFam" id="1.20.1560.10:FF:000026">
    <property type="entry name" value="Multidrug resistance-associated protein lethal(2)03659"/>
    <property type="match status" value="1"/>
</dbReference>
<comment type="subcellular location">
    <subcellularLocation>
        <location evidence="1">Membrane</location>
        <topology evidence="1">Multi-pass membrane protein</topology>
    </subcellularLocation>
</comment>
<feature type="transmembrane region" description="Helical" evidence="8">
    <location>
        <begin position="881"/>
        <end position="903"/>
    </location>
</feature>
<evidence type="ECO:0000313" key="11">
    <source>
        <dbReference type="EMBL" id="GFG34217.1"/>
    </source>
</evidence>
<keyword evidence="2" id="KW-0813">Transport</keyword>
<dbReference type="CDD" id="cd03250">
    <property type="entry name" value="ABCC_MRP_domain1"/>
    <property type="match status" value="1"/>
</dbReference>
<dbReference type="InParanoid" id="A0A6L2PWV0"/>
<dbReference type="GO" id="GO:0016020">
    <property type="term" value="C:membrane"/>
    <property type="evidence" value="ECO:0007669"/>
    <property type="project" value="UniProtKB-SubCell"/>
</dbReference>
<feature type="transmembrane region" description="Helical" evidence="8">
    <location>
        <begin position="234"/>
        <end position="257"/>
    </location>
</feature>
<dbReference type="PROSITE" id="PS50893">
    <property type="entry name" value="ABC_TRANSPORTER_2"/>
    <property type="match status" value="2"/>
</dbReference>
<keyword evidence="7 8" id="KW-0472">Membrane</keyword>
<dbReference type="OrthoDB" id="6500128at2759"/>
<evidence type="ECO:0000313" key="12">
    <source>
        <dbReference type="Proteomes" id="UP000502823"/>
    </source>
</evidence>
<keyword evidence="3 8" id="KW-0812">Transmembrane</keyword>
<dbReference type="PANTHER" id="PTHR24223:SF448">
    <property type="entry name" value="FI20146P1-RELATED"/>
    <property type="match status" value="1"/>
</dbReference>
<feature type="transmembrane region" description="Helical" evidence="8">
    <location>
        <begin position="207"/>
        <end position="228"/>
    </location>
</feature>
<evidence type="ECO:0000259" key="10">
    <source>
        <dbReference type="PROSITE" id="PS50929"/>
    </source>
</evidence>
<evidence type="ECO:0000256" key="5">
    <source>
        <dbReference type="ARBA" id="ARBA00022840"/>
    </source>
</evidence>
<evidence type="ECO:0000256" key="7">
    <source>
        <dbReference type="ARBA" id="ARBA00023136"/>
    </source>
</evidence>
<dbReference type="PANTHER" id="PTHR24223">
    <property type="entry name" value="ATP-BINDING CASSETTE SUB-FAMILY C"/>
    <property type="match status" value="1"/>
</dbReference>
<dbReference type="GO" id="GO:0016887">
    <property type="term" value="F:ATP hydrolysis activity"/>
    <property type="evidence" value="ECO:0007669"/>
    <property type="project" value="InterPro"/>
</dbReference>
<dbReference type="InterPro" id="IPR050173">
    <property type="entry name" value="ABC_transporter_C-like"/>
</dbReference>
<dbReference type="SUPFAM" id="SSF52540">
    <property type="entry name" value="P-loop containing nucleoside triphosphate hydrolases"/>
    <property type="match status" value="2"/>
</dbReference>
<dbReference type="InterPro" id="IPR011527">
    <property type="entry name" value="ABC1_TM_dom"/>
</dbReference>
<feature type="transmembrane region" description="Helical" evidence="8">
    <location>
        <begin position="80"/>
        <end position="102"/>
    </location>
</feature>